<feature type="transmembrane region" description="Helical" evidence="1">
    <location>
        <begin position="142"/>
        <end position="159"/>
    </location>
</feature>
<keyword evidence="2" id="KW-0378">Hydrolase</keyword>
<dbReference type="EMBL" id="CP001291">
    <property type="protein sequence ID" value="ACK73252.1"/>
    <property type="molecule type" value="Genomic_DNA"/>
</dbReference>
<sequence>MSLTHAAIAVAGVSFVFSDVSPNLVILALMGSQIPDIDLSTSYIGQICFPVSHFLEDRFPHRTVTHSLLATLILAIASILIVQGWLHLGWKIALALPAGHLFSCYADMFTKKGIQWFYPLPAWCVHGSNPNRRLRTGGLGEYWVLAGAIALLISNYYVVQSGGLVQTASQQLGIKSSLLKMYDKNASRHHIWATIEGVKASDRSPINQRYLILATEKDEFMVTDGQGIYKTWEQIIPTRLTTNLGQVATTHAQTITFNNEPITPILKQFATANPNSILLLNGQLEVSFPDEIHPVLKIDQFPTLKVSGKTATFTYHPLTLGVKDFQSQYGTGTLTIKSITPIPQF</sequence>
<protein>
    <submittedName>
        <fullName evidence="2">Membrane-bound metal-dependent hydrolase</fullName>
    </submittedName>
</protein>
<keyword evidence="3" id="KW-1185">Reference proteome</keyword>
<keyword evidence="1" id="KW-0472">Membrane</keyword>
<evidence type="ECO:0000313" key="2">
    <source>
        <dbReference type="EMBL" id="ACK73252.1"/>
    </source>
</evidence>
<dbReference type="PANTHER" id="PTHR35531">
    <property type="entry name" value="INNER MEMBRANE PROTEIN YBCI-RELATED"/>
    <property type="match status" value="1"/>
</dbReference>
<dbReference type="Pfam" id="PF04307">
    <property type="entry name" value="YdjM"/>
    <property type="match status" value="1"/>
</dbReference>
<evidence type="ECO:0000256" key="1">
    <source>
        <dbReference type="SAM" id="Phobius"/>
    </source>
</evidence>
<organism evidence="2 3">
    <name type="scientific">Gloeothece citriformis (strain PCC 7424)</name>
    <name type="common">Cyanothece sp. (strain PCC 7424)</name>
    <dbReference type="NCBI Taxonomy" id="65393"/>
    <lineage>
        <taxon>Bacteria</taxon>
        <taxon>Bacillati</taxon>
        <taxon>Cyanobacteriota</taxon>
        <taxon>Cyanophyceae</taxon>
        <taxon>Oscillatoriophycideae</taxon>
        <taxon>Chroococcales</taxon>
        <taxon>Aphanothecaceae</taxon>
        <taxon>Gloeothece</taxon>
        <taxon>Gloeothece citriformis</taxon>
    </lineage>
</organism>
<keyword evidence="1" id="KW-1133">Transmembrane helix</keyword>
<feature type="transmembrane region" description="Helical" evidence="1">
    <location>
        <begin position="64"/>
        <end position="86"/>
    </location>
</feature>
<dbReference type="eggNOG" id="COG1988">
    <property type="taxonomic scope" value="Bacteria"/>
</dbReference>
<dbReference type="InterPro" id="IPR007404">
    <property type="entry name" value="YdjM-like"/>
</dbReference>
<dbReference type="Proteomes" id="UP000002384">
    <property type="component" value="Chromosome"/>
</dbReference>
<name>B7KED4_GLOC7</name>
<accession>B7KED4</accession>
<gene>
    <name evidence="2" type="ordered locus">PCC7424_4895</name>
</gene>
<reference evidence="3" key="1">
    <citation type="journal article" date="2011" name="MBio">
        <title>Novel metabolic attributes of the genus Cyanothece, comprising a group of unicellular nitrogen-fixing Cyanobacteria.</title>
        <authorList>
            <person name="Bandyopadhyay A."/>
            <person name="Elvitigala T."/>
            <person name="Welsh E."/>
            <person name="Stockel J."/>
            <person name="Liberton M."/>
            <person name="Min H."/>
            <person name="Sherman L.A."/>
            <person name="Pakrasi H.B."/>
        </authorList>
    </citation>
    <scope>NUCLEOTIDE SEQUENCE [LARGE SCALE GENOMIC DNA]</scope>
    <source>
        <strain evidence="3">PCC 7424</strain>
    </source>
</reference>
<dbReference type="STRING" id="65393.PCC7424_4895"/>
<dbReference type="AlphaFoldDB" id="B7KED4"/>
<keyword evidence="1" id="KW-0812">Transmembrane</keyword>
<evidence type="ECO:0000313" key="3">
    <source>
        <dbReference type="Proteomes" id="UP000002384"/>
    </source>
</evidence>
<proteinExistence type="predicted"/>
<dbReference type="HOGENOM" id="CLU_818356_0_0_3"/>
<dbReference type="PANTHER" id="PTHR35531:SF1">
    <property type="entry name" value="INNER MEMBRANE PROTEIN YBCI-RELATED"/>
    <property type="match status" value="1"/>
</dbReference>
<dbReference type="KEGG" id="cyc:PCC7424_4895"/>
<dbReference type="GO" id="GO:0016787">
    <property type="term" value="F:hydrolase activity"/>
    <property type="evidence" value="ECO:0007669"/>
    <property type="project" value="UniProtKB-KW"/>
</dbReference>